<dbReference type="Gene3D" id="1.20.1250.20">
    <property type="entry name" value="MFS general substrate transporter like domains"/>
    <property type="match status" value="1"/>
</dbReference>
<feature type="transmembrane region" description="Helical" evidence="8">
    <location>
        <begin position="423"/>
        <end position="444"/>
    </location>
</feature>
<evidence type="ECO:0000313" key="9">
    <source>
        <dbReference type="EMBL" id="OAA58120.1"/>
    </source>
</evidence>
<evidence type="ECO:0000256" key="8">
    <source>
        <dbReference type="SAM" id="Phobius"/>
    </source>
</evidence>
<evidence type="ECO:0000256" key="6">
    <source>
        <dbReference type="ARBA" id="ARBA00037968"/>
    </source>
</evidence>
<dbReference type="OrthoDB" id="3639251at2759"/>
<protein>
    <submittedName>
        <fullName evidence="9">Major facilitator superfamily transporter</fullName>
    </submittedName>
</protein>
<feature type="transmembrane region" description="Helical" evidence="8">
    <location>
        <begin position="265"/>
        <end position="288"/>
    </location>
</feature>
<evidence type="ECO:0000256" key="5">
    <source>
        <dbReference type="ARBA" id="ARBA00023136"/>
    </source>
</evidence>
<accession>A0A167QZ93</accession>
<gene>
    <name evidence="9" type="ORF">SPI_07005</name>
</gene>
<sequence length="506" mass="57319">MALLSDRKWWKIQWFDDDDTPEERRFLLKLDAYVVPYLVVSYWVKNLDQNNLNNAYVAGMKEDLGFYGNQLIQLQTIYIVGAVVGQIPFLFLFTYVPMHWLIAGMDIGWGIFTLLQYRTTSYAELMAYRFLIGWFEAAYFPAVHYVLGSWYKRFEIARRGGIWYTGLPIGNLTAGLVQAAATTSLDGVNGLAGWRWMYIICAAVTLPLGVLGFFVIPGTVEQPNRWILRQRDIDLAKRRLEKSGHAVRGKLRVRHVRDIFRSKHFYLVILVDVLFWNNSANTSAFLLWLKSLNRYPSSKVNQYGTLPSALGIFYTLFVNFSSDLLWGPAWGITFAATMDAIALLILLVWDVPESAKWYAFCTTSFSYALSSSLYGWVNNILRDSPETRSFTLVFINIIAQSSTAWTGILTYPTVEAPRYKKGYAFSFSCAVGLIIMTHLLDTVIKMRERHKAEHLTVAQEDAALPSSEDERLDGGSKRTAKTHPVLVDPPLDNDGGIGSAVYSAGK</sequence>
<feature type="transmembrane region" description="Helical" evidence="8">
    <location>
        <begin position="300"/>
        <end position="317"/>
    </location>
</feature>
<evidence type="ECO:0000256" key="7">
    <source>
        <dbReference type="SAM" id="MobiDB-lite"/>
    </source>
</evidence>
<proteinExistence type="inferred from homology"/>
<dbReference type="FunFam" id="1.20.1250.20:FF:000065">
    <property type="entry name" value="Putative MFS pantothenate transporter"/>
    <property type="match status" value="1"/>
</dbReference>
<evidence type="ECO:0000256" key="1">
    <source>
        <dbReference type="ARBA" id="ARBA00004141"/>
    </source>
</evidence>
<comment type="subcellular location">
    <subcellularLocation>
        <location evidence="1">Membrane</location>
        <topology evidence="1">Multi-pass membrane protein</topology>
    </subcellularLocation>
</comment>
<dbReference type="Proteomes" id="UP000076874">
    <property type="component" value="Unassembled WGS sequence"/>
</dbReference>
<evidence type="ECO:0000256" key="4">
    <source>
        <dbReference type="ARBA" id="ARBA00022989"/>
    </source>
</evidence>
<feature type="transmembrane region" description="Helical" evidence="8">
    <location>
        <begin position="355"/>
        <end position="377"/>
    </location>
</feature>
<feature type="transmembrane region" description="Helical" evidence="8">
    <location>
        <begin position="72"/>
        <end position="93"/>
    </location>
</feature>
<evidence type="ECO:0000313" key="10">
    <source>
        <dbReference type="Proteomes" id="UP000076874"/>
    </source>
</evidence>
<evidence type="ECO:0000256" key="3">
    <source>
        <dbReference type="ARBA" id="ARBA00022692"/>
    </source>
</evidence>
<dbReference type="AlphaFoldDB" id="A0A167QZ93"/>
<dbReference type="PANTHER" id="PTHR43791">
    <property type="entry name" value="PERMEASE-RELATED"/>
    <property type="match status" value="1"/>
</dbReference>
<keyword evidence="3 8" id="KW-0812">Transmembrane</keyword>
<comment type="caution">
    <text evidence="9">The sequence shown here is derived from an EMBL/GenBank/DDBJ whole genome shotgun (WGS) entry which is preliminary data.</text>
</comment>
<feature type="transmembrane region" description="Helical" evidence="8">
    <location>
        <begin position="329"/>
        <end position="349"/>
    </location>
</feature>
<feature type="transmembrane region" description="Helical" evidence="8">
    <location>
        <begin position="389"/>
        <end position="411"/>
    </location>
</feature>
<feature type="transmembrane region" description="Helical" evidence="8">
    <location>
        <begin position="196"/>
        <end position="220"/>
    </location>
</feature>
<dbReference type="GO" id="GO:0016020">
    <property type="term" value="C:membrane"/>
    <property type="evidence" value="ECO:0007669"/>
    <property type="project" value="UniProtKB-SubCell"/>
</dbReference>
<feature type="region of interest" description="Disordered" evidence="7">
    <location>
        <begin position="457"/>
        <end position="506"/>
    </location>
</feature>
<dbReference type="PANTHER" id="PTHR43791:SF15">
    <property type="entry name" value="TRANSPORTER SEO1-RELATED"/>
    <property type="match status" value="1"/>
</dbReference>
<dbReference type="SUPFAM" id="SSF103473">
    <property type="entry name" value="MFS general substrate transporter"/>
    <property type="match status" value="1"/>
</dbReference>
<dbReference type="EMBL" id="AZHD01000013">
    <property type="protein sequence ID" value="OAA58120.1"/>
    <property type="molecule type" value="Genomic_DNA"/>
</dbReference>
<dbReference type="GO" id="GO:0022857">
    <property type="term" value="F:transmembrane transporter activity"/>
    <property type="evidence" value="ECO:0007669"/>
    <property type="project" value="InterPro"/>
</dbReference>
<dbReference type="Pfam" id="PF07690">
    <property type="entry name" value="MFS_1"/>
    <property type="match status" value="1"/>
</dbReference>
<comment type="similarity">
    <text evidence="6">Belongs to the major facilitator superfamily. Allantoate permease family.</text>
</comment>
<reference evidence="9 10" key="1">
    <citation type="journal article" date="2016" name="Genome Biol. Evol.">
        <title>Divergent and convergent evolution of fungal pathogenicity.</title>
        <authorList>
            <person name="Shang Y."/>
            <person name="Xiao G."/>
            <person name="Zheng P."/>
            <person name="Cen K."/>
            <person name="Zhan S."/>
            <person name="Wang C."/>
        </authorList>
    </citation>
    <scope>NUCLEOTIDE SEQUENCE [LARGE SCALE GENOMIC DNA]</scope>
    <source>
        <strain evidence="9 10">RCEF 264</strain>
    </source>
</reference>
<keyword evidence="2" id="KW-0813">Transport</keyword>
<keyword evidence="10" id="KW-1185">Reference proteome</keyword>
<organism evidence="9 10">
    <name type="scientific">Niveomyces insectorum RCEF 264</name>
    <dbReference type="NCBI Taxonomy" id="1081102"/>
    <lineage>
        <taxon>Eukaryota</taxon>
        <taxon>Fungi</taxon>
        <taxon>Dikarya</taxon>
        <taxon>Ascomycota</taxon>
        <taxon>Pezizomycotina</taxon>
        <taxon>Sordariomycetes</taxon>
        <taxon>Hypocreomycetidae</taxon>
        <taxon>Hypocreales</taxon>
        <taxon>Cordycipitaceae</taxon>
        <taxon>Niveomyces</taxon>
    </lineage>
</organism>
<dbReference type="InterPro" id="IPR036259">
    <property type="entry name" value="MFS_trans_sf"/>
</dbReference>
<feature type="transmembrane region" description="Helical" evidence="8">
    <location>
        <begin position="131"/>
        <end position="150"/>
    </location>
</feature>
<feature type="transmembrane region" description="Helical" evidence="8">
    <location>
        <begin position="162"/>
        <end position="181"/>
    </location>
</feature>
<keyword evidence="4 8" id="KW-1133">Transmembrane helix</keyword>
<evidence type="ECO:0000256" key="2">
    <source>
        <dbReference type="ARBA" id="ARBA00022448"/>
    </source>
</evidence>
<name>A0A167QZ93_9HYPO</name>
<keyword evidence="5 8" id="KW-0472">Membrane</keyword>
<dbReference type="InterPro" id="IPR011701">
    <property type="entry name" value="MFS"/>
</dbReference>